<evidence type="ECO:0000256" key="4">
    <source>
        <dbReference type="ARBA" id="ARBA00022723"/>
    </source>
</evidence>
<dbReference type="GO" id="GO:0008270">
    <property type="term" value="F:zinc ion binding"/>
    <property type="evidence" value="ECO:0007669"/>
    <property type="project" value="UniProtKB-KW"/>
</dbReference>
<comment type="similarity">
    <text evidence="3">Belongs to the krueppel C2H2-type zinc-finger protein family.</text>
</comment>
<dbReference type="FunFam" id="3.30.160.60:FF:001509">
    <property type="entry name" value="Zinc finger protein 616"/>
    <property type="match status" value="1"/>
</dbReference>
<sequence>MCGEHSGAKWLPLHHPGGCYTLVVVEELHFCTPLSSNMMQAGVCLRGDTETTLPELTEQHKIRKREEELGGLDMAESEKECAAPGINILEPECVTAHSGVSDVHHSHTSLIKIETDLGSTHTEDLKTERLDSTELGYVTHLHPDQIKTEADDGGYLKVEHTSDLQDIICVVLQSDEMKCESSESLVSDLMKTVMTGARVDYKDQTEPWQCAGKPNAKCKKEEILDLPTQCGDLNHHCDKNEENNQTMIVQKSTSISKKHITSQRTNVITKPMVINSSKSPSLLNFLQRNTIRSNKGSIHTGEKPYKCSQCGKAFSAISHLNNHQKIHTSEKPYKCKRCGKCFHAKCDLKTHLRIHTGEKPYKCIHCGKCFSQLSNLSSHQRIHTGEKPYTCIHCGKCFSQMSNLSSHQRIHTGEKPYKCTQCEKCFNFKHGLNAHLRIHTGEKPYKCSQCGKCFSHASSFHRHKMIHTGGKALQMSSLWEGLSCNI</sequence>
<keyword evidence="5" id="KW-0677">Repeat</keyword>
<keyword evidence="6 12" id="KW-0863">Zinc-finger</keyword>
<keyword evidence="8" id="KW-0805">Transcription regulation</keyword>
<dbReference type="PROSITE" id="PS00028">
    <property type="entry name" value="ZINC_FINGER_C2H2_1"/>
    <property type="match status" value="6"/>
</dbReference>
<evidence type="ECO:0000256" key="1">
    <source>
        <dbReference type="ARBA" id="ARBA00003767"/>
    </source>
</evidence>
<dbReference type="FunFam" id="3.30.160.60:FF:000358">
    <property type="entry name" value="zinc finger protein 24"/>
    <property type="match status" value="1"/>
</dbReference>
<evidence type="ECO:0000256" key="3">
    <source>
        <dbReference type="ARBA" id="ARBA00006991"/>
    </source>
</evidence>
<feature type="domain" description="C2H2-type" evidence="13">
    <location>
        <begin position="305"/>
        <end position="332"/>
    </location>
</feature>
<evidence type="ECO:0000256" key="5">
    <source>
        <dbReference type="ARBA" id="ARBA00022737"/>
    </source>
</evidence>
<dbReference type="Gene3D" id="3.30.160.60">
    <property type="entry name" value="Classic Zinc Finger"/>
    <property type="match status" value="6"/>
</dbReference>
<keyword evidence="10" id="KW-0804">Transcription</keyword>
<accession>A0A9Q1F1U4</accession>
<dbReference type="Pfam" id="PF00096">
    <property type="entry name" value="zf-C2H2"/>
    <property type="match status" value="5"/>
</dbReference>
<dbReference type="InterPro" id="IPR036236">
    <property type="entry name" value="Znf_C2H2_sf"/>
</dbReference>
<comment type="caution">
    <text evidence="14">The sequence shown here is derived from an EMBL/GenBank/DDBJ whole genome shotgun (WGS) entry which is preliminary data.</text>
</comment>
<dbReference type="GO" id="GO:0000978">
    <property type="term" value="F:RNA polymerase II cis-regulatory region sequence-specific DNA binding"/>
    <property type="evidence" value="ECO:0007669"/>
    <property type="project" value="TreeGrafter"/>
</dbReference>
<evidence type="ECO:0000256" key="9">
    <source>
        <dbReference type="ARBA" id="ARBA00023125"/>
    </source>
</evidence>
<evidence type="ECO:0000256" key="12">
    <source>
        <dbReference type="PROSITE-ProRule" id="PRU00042"/>
    </source>
</evidence>
<dbReference type="SUPFAM" id="SSF57667">
    <property type="entry name" value="beta-beta-alpha zinc fingers"/>
    <property type="match status" value="4"/>
</dbReference>
<keyword evidence="9" id="KW-0238">DNA-binding</keyword>
<name>A0A9Q1F1U4_SYNKA</name>
<evidence type="ECO:0000256" key="10">
    <source>
        <dbReference type="ARBA" id="ARBA00023163"/>
    </source>
</evidence>
<feature type="domain" description="C2H2-type" evidence="13">
    <location>
        <begin position="389"/>
        <end position="416"/>
    </location>
</feature>
<evidence type="ECO:0000256" key="8">
    <source>
        <dbReference type="ARBA" id="ARBA00023015"/>
    </source>
</evidence>
<keyword evidence="11" id="KW-0539">Nucleus</keyword>
<dbReference type="PANTHER" id="PTHR23226:SF416">
    <property type="entry name" value="FI01424P"/>
    <property type="match status" value="1"/>
</dbReference>
<dbReference type="SMART" id="SM00355">
    <property type="entry name" value="ZnF_C2H2"/>
    <property type="match status" value="6"/>
</dbReference>
<organism evidence="14 15">
    <name type="scientific">Synaphobranchus kaupii</name>
    <name type="common">Kaup's arrowtooth eel</name>
    <dbReference type="NCBI Taxonomy" id="118154"/>
    <lineage>
        <taxon>Eukaryota</taxon>
        <taxon>Metazoa</taxon>
        <taxon>Chordata</taxon>
        <taxon>Craniata</taxon>
        <taxon>Vertebrata</taxon>
        <taxon>Euteleostomi</taxon>
        <taxon>Actinopterygii</taxon>
        <taxon>Neopterygii</taxon>
        <taxon>Teleostei</taxon>
        <taxon>Anguilliformes</taxon>
        <taxon>Synaphobranchidae</taxon>
        <taxon>Synaphobranchus</taxon>
    </lineage>
</organism>
<dbReference type="FunFam" id="3.30.160.60:FF:002343">
    <property type="entry name" value="Zinc finger protein 33A"/>
    <property type="match status" value="3"/>
</dbReference>
<evidence type="ECO:0000256" key="2">
    <source>
        <dbReference type="ARBA" id="ARBA00004123"/>
    </source>
</evidence>
<dbReference type="InterPro" id="IPR013087">
    <property type="entry name" value="Znf_C2H2_type"/>
</dbReference>
<reference evidence="14" key="1">
    <citation type="journal article" date="2023" name="Science">
        <title>Genome structures resolve the early diversification of teleost fishes.</title>
        <authorList>
            <person name="Parey E."/>
            <person name="Louis A."/>
            <person name="Montfort J."/>
            <person name="Bouchez O."/>
            <person name="Roques C."/>
            <person name="Iampietro C."/>
            <person name="Lluch J."/>
            <person name="Castinel A."/>
            <person name="Donnadieu C."/>
            <person name="Desvignes T."/>
            <person name="Floi Bucao C."/>
            <person name="Jouanno E."/>
            <person name="Wen M."/>
            <person name="Mejri S."/>
            <person name="Dirks R."/>
            <person name="Jansen H."/>
            <person name="Henkel C."/>
            <person name="Chen W.J."/>
            <person name="Zahm M."/>
            <person name="Cabau C."/>
            <person name="Klopp C."/>
            <person name="Thompson A.W."/>
            <person name="Robinson-Rechavi M."/>
            <person name="Braasch I."/>
            <person name="Lecointre G."/>
            <person name="Bobe J."/>
            <person name="Postlethwait J.H."/>
            <person name="Berthelot C."/>
            <person name="Roest Crollius H."/>
            <person name="Guiguen Y."/>
        </authorList>
    </citation>
    <scope>NUCLEOTIDE SEQUENCE</scope>
    <source>
        <strain evidence="14">WJC10195</strain>
    </source>
</reference>
<dbReference type="PROSITE" id="PS50157">
    <property type="entry name" value="ZINC_FINGER_C2H2_2"/>
    <property type="match status" value="6"/>
</dbReference>
<feature type="domain" description="C2H2-type" evidence="13">
    <location>
        <begin position="417"/>
        <end position="444"/>
    </location>
</feature>
<feature type="domain" description="C2H2-type" evidence="13">
    <location>
        <begin position="445"/>
        <end position="472"/>
    </location>
</feature>
<comment type="subcellular location">
    <subcellularLocation>
        <location evidence="2">Nucleus</location>
    </subcellularLocation>
</comment>
<dbReference type="Proteomes" id="UP001152622">
    <property type="component" value="Chromosome 9"/>
</dbReference>
<evidence type="ECO:0000313" key="14">
    <source>
        <dbReference type="EMBL" id="KAJ8349434.1"/>
    </source>
</evidence>
<feature type="domain" description="C2H2-type" evidence="13">
    <location>
        <begin position="361"/>
        <end position="388"/>
    </location>
</feature>
<dbReference type="GO" id="GO:0000981">
    <property type="term" value="F:DNA-binding transcription factor activity, RNA polymerase II-specific"/>
    <property type="evidence" value="ECO:0007669"/>
    <property type="project" value="TreeGrafter"/>
</dbReference>
<dbReference type="OrthoDB" id="6077919at2759"/>
<protein>
    <recommendedName>
        <fullName evidence="13">C2H2-type domain-containing protein</fullName>
    </recommendedName>
</protein>
<dbReference type="PANTHER" id="PTHR23226">
    <property type="entry name" value="ZINC FINGER AND SCAN DOMAIN-CONTAINING"/>
    <property type="match status" value="1"/>
</dbReference>
<evidence type="ECO:0000256" key="7">
    <source>
        <dbReference type="ARBA" id="ARBA00022833"/>
    </source>
</evidence>
<evidence type="ECO:0000256" key="11">
    <source>
        <dbReference type="ARBA" id="ARBA00023242"/>
    </source>
</evidence>
<dbReference type="GO" id="GO:0005634">
    <property type="term" value="C:nucleus"/>
    <property type="evidence" value="ECO:0007669"/>
    <property type="project" value="UniProtKB-SubCell"/>
</dbReference>
<evidence type="ECO:0000259" key="13">
    <source>
        <dbReference type="PROSITE" id="PS50157"/>
    </source>
</evidence>
<keyword evidence="15" id="KW-1185">Reference proteome</keyword>
<keyword evidence="4" id="KW-0479">Metal-binding</keyword>
<gene>
    <name evidence="14" type="ORF">SKAU_G00245640</name>
</gene>
<evidence type="ECO:0000256" key="6">
    <source>
        <dbReference type="ARBA" id="ARBA00022771"/>
    </source>
</evidence>
<evidence type="ECO:0000313" key="15">
    <source>
        <dbReference type="Proteomes" id="UP001152622"/>
    </source>
</evidence>
<dbReference type="AlphaFoldDB" id="A0A9Q1F1U4"/>
<comment type="function">
    <text evidence="1">May be involved in transcriptional regulation.</text>
</comment>
<dbReference type="EMBL" id="JAINUF010000009">
    <property type="protein sequence ID" value="KAJ8349434.1"/>
    <property type="molecule type" value="Genomic_DNA"/>
</dbReference>
<dbReference type="FunFam" id="3.30.160.60:FF:001954">
    <property type="entry name" value="Zinc finger protein 787"/>
    <property type="match status" value="1"/>
</dbReference>
<proteinExistence type="inferred from homology"/>
<keyword evidence="7" id="KW-0862">Zinc</keyword>
<feature type="domain" description="C2H2-type" evidence="13">
    <location>
        <begin position="333"/>
        <end position="360"/>
    </location>
</feature>